<dbReference type="InterPro" id="IPR015943">
    <property type="entry name" value="WD40/YVTN_repeat-like_dom_sf"/>
</dbReference>
<dbReference type="SUPFAM" id="SSF81296">
    <property type="entry name" value="E set domains"/>
    <property type="match status" value="1"/>
</dbReference>
<dbReference type="AlphaFoldDB" id="A0A8A4TT20"/>
<gene>
    <name evidence="3" type="ORF">J3U87_09225</name>
</gene>
<dbReference type="SUPFAM" id="SSF53474">
    <property type="entry name" value="alpha/beta-Hydrolases"/>
    <property type="match status" value="1"/>
</dbReference>
<accession>A0A8A4TT20</accession>
<dbReference type="RefSeq" id="WP_237382747.1">
    <property type="nucleotide sequence ID" value="NZ_CP071793.1"/>
</dbReference>
<evidence type="ECO:0000313" key="3">
    <source>
        <dbReference type="EMBL" id="QTD52643.1"/>
    </source>
</evidence>
<proteinExistence type="predicted"/>
<reference evidence="3" key="1">
    <citation type="submission" date="2021-03" db="EMBL/GenBank/DDBJ databases">
        <title>Acanthopleuribacteraceae sp. M133.</title>
        <authorList>
            <person name="Wang G."/>
        </authorList>
    </citation>
    <scope>NUCLEOTIDE SEQUENCE</scope>
    <source>
        <strain evidence="3">M133</strain>
    </source>
</reference>
<keyword evidence="1" id="KW-1133">Transmembrane helix</keyword>
<dbReference type="InterPro" id="IPR014756">
    <property type="entry name" value="Ig_E-set"/>
</dbReference>
<keyword evidence="1" id="KW-0472">Membrane</keyword>
<evidence type="ECO:0000256" key="1">
    <source>
        <dbReference type="SAM" id="Phobius"/>
    </source>
</evidence>
<dbReference type="Pfam" id="PF00756">
    <property type="entry name" value="Esterase"/>
    <property type="match status" value="1"/>
</dbReference>
<dbReference type="InterPro" id="IPR013783">
    <property type="entry name" value="Ig-like_fold"/>
</dbReference>
<dbReference type="InterPro" id="IPR000801">
    <property type="entry name" value="Esterase-like"/>
</dbReference>
<dbReference type="Pfam" id="PF13360">
    <property type="entry name" value="PQQ_2"/>
    <property type="match status" value="1"/>
</dbReference>
<feature type="domain" description="Pyrrolo-quinoline quinone repeat" evidence="2">
    <location>
        <begin position="104"/>
        <end position="354"/>
    </location>
</feature>
<name>A0A8A4TT20_SULCO</name>
<evidence type="ECO:0000313" key="4">
    <source>
        <dbReference type="Proteomes" id="UP000663929"/>
    </source>
</evidence>
<dbReference type="InterPro" id="IPR029058">
    <property type="entry name" value="AB_hydrolase_fold"/>
</dbReference>
<evidence type="ECO:0000259" key="2">
    <source>
        <dbReference type="Pfam" id="PF13360"/>
    </source>
</evidence>
<organism evidence="3 4">
    <name type="scientific">Sulfidibacter corallicola</name>
    <dbReference type="NCBI Taxonomy" id="2818388"/>
    <lineage>
        <taxon>Bacteria</taxon>
        <taxon>Pseudomonadati</taxon>
        <taxon>Acidobacteriota</taxon>
        <taxon>Holophagae</taxon>
        <taxon>Acanthopleuribacterales</taxon>
        <taxon>Acanthopleuribacteraceae</taxon>
        <taxon>Sulfidibacter</taxon>
    </lineage>
</organism>
<keyword evidence="1" id="KW-0812">Transmembrane</keyword>
<dbReference type="Gene3D" id="3.40.50.1820">
    <property type="entry name" value="alpha/beta hydrolase"/>
    <property type="match status" value="1"/>
</dbReference>
<dbReference type="Proteomes" id="UP000663929">
    <property type="component" value="Chromosome"/>
</dbReference>
<keyword evidence="4" id="KW-1185">Reference proteome</keyword>
<dbReference type="KEGG" id="scor:J3U87_09225"/>
<feature type="transmembrane region" description="Helical" evidence="1">
    <location>
        <begin position="21"/>
        <end position="40"/>
    </location>
</feature>
<dbReference type="PANTHER" id="PTHR34512:SF30">
    <property type="entry name" value="OUTER MEMBRANE PROTEIN ASSEMBLY FACTOR BAMB"/>
    <property type="match status" value="1"/>
</dbReference>
<dbReference type="InterPro" id="IPR002372">
    <property type="entry name" value="PQQ_rpt_dom"/>
</dbReference>
<dbReference type="SUPFAM" id="SSF50998">
    <property type="entry name" value="Quinoprotein alcohol dehydrogenase-like"/>
    <property type="match status" value="1"/>
</dbReference>
<protein>
    <submittedName>
        <fullName evidence="3">PQQ-binding-like beta-propeller repeat protein</fullName>
    </submittedName>
</protein>
<dbReference type="PANTHER" id="PTHR34512">
    <property type="entry name" value="CELL SURFACE PROTEIN"/>
    <property type="match status" value="1"/>
</dbReference>
<dbReference type="EMBL" id="CP071793">
    <property type="protein sequence ID" value="QTD52643.1"/>
    <property type="molecule type" value="Genomic_DNA"/>
</dbReference>
<dbReference type="InterPro" id="IPR011047">
    <property type="entry name" value="Quinoprotein_ADH-like_sf"/>
</dbReference>
<sequence length="828" mass="91656">MSAKIIYPRQAPSLFRRRFRFVLPLSFVLPLILLPLSLIAGNAESWPAFRGAAVDGVSKEQGVFQGKRHLALETRWTAPLGSGYSGCVADEGVVVTMFTDGTNDLVAGFAMDSGKELWRAEIGPMYKGHDGSHDGPIATPAIHDGHVFSISAQGKLFARELKTGKELWQVDVQETHKIPKPWYGFGASPLVTDGVLVMLLGGEGTAIGGFDPKTGEKLWMVGSDRINYQGLVPWRYQDRDVLLAAGDTKLFAIDPKKGELLFELAHNGNGGRGATSLIPVPCGKSRIFLAHQDDASTLVEIKTVDGKPQLEQVWETRAIRNSYNVPIYHEGHLYAYSSRFLTCVDVADGKPKWRSRPPGDGFLILVDGHLVLQTKQGSVHVAEASPEAFREKARLEPFSKQSWSPPGFAAGSIITRSFGQLARLDVVEPEMAVSLDQATERAEGTDFGKFLAKVRRAKSSAKKTKLVDAFLAKHKTMPIVESDGWVHFLYRGSAKDVALAGDMFGARQERAMHHLAGTDLFYYSMQLPLDAMVAYLFIVNYGEMVDDPRNPNKTVTTMVGKDMEMSFTGEAVPMSVLSMPKWQSPEYLVKEAAPERRGKLERHEIESAKLKAKVAFDVYLPAGYDKGEERYPLAIVHGGKATREKGKWPQALNHLIGDSVAPTIVVLVDMFPSFEARQYGPMIAEELCTFVDEKYRTRSEPDQRANIGFGVTGLNALMITLGHPKQFAKVGTESGMFMDYVYGMVTPQLAQAADAKFEFHLGWSAYDLRNPDEAWDLSRANREMAKFLEGKGYKVTKKEVPEGTDWTSWRNRTGNIMSALFPLKNDSM</sequence>
<dbReference type="Gene3D" id="2.130.10.10">
    <property type="entry name" value="YVTN repeat-like/Quinoprotein amine dehydrogenase"/>
    <property type="match status" value="1"/>
</dbReference>
<dbReference type="Gene3D" id="2.60.40.10">
    <property type="entry name" value="Immunoglobulins"/>
    <property type="match status" value="1"/>
</dbReference>